<reference evidence="5" key="1">
    <citation type="submission" date="2017-09" db="EMBL/GenBank/DDBJ databases">
        <authorList>
            <person name="Varghese N."/>
            <person name="Submissions S."/>
        </authorList>
    </citation>
    <scope>NUCLEOTIDE SEQUENCE [LARGE SCALE GENOMIC DNA]</scope>
    <source>
        <strain evidence="5">CGMCC 1.12461</strain>
    </source>
</reference>
<name>A0A285IFN1_9GAMM</name>
<dbReference type="EMBL" id="OBEB01000001">
    <property type="protein sequence ID" value="SNY46607.1"/>
    <property type="molecule type" value="Genomic_DNA"/>
</dbReference>
<keyword evidence="4" id="KW-0031">Aminopeptidase</keyword>
<dbReference type="GO" id="GO:0016042">
    <property type="term" value="P:lipid catabolic process"/>
    <property type="evidence" value="ECO:0007669"/>
    <property type="project" value="UniProtKB-KW"/>
</dbReference>
<dbReference type="GO" id="GO:0004177">
    <property type="term" value="F:aminopeptidase activity"/>
    <property type="evidence" value="ECO:0007669"/>
    <property type="project" value="UniProtKB-KW"/>
</dbReference>
<keyword evidence="4" id="KW-0645">Protease</keyword>
<proteinExistence type="predicted"/>
<dbReference type="PANTHER" id="PTHR11005">
    <property type="entry name" value="LYSOSOMAL ACID LIPASE-RELATED"/>
    <property type="match status" value="1"/>
</dbReference>
<keyword evidence="2" id="KW-0443">Lipid metabolism</keyword>
<evidence type="ECO:0000256" key="1">
    <source>
        <dbReference type="ARBA" id="ARBA00022963"/>
    </source>
</evidence>
<protein>
    <submittedName>
        <fullName evidence="4">Serine aminopeptidase, S33</fullName>
    </submittedName>
</protein>
<sequence>MKHQQSSMYVDLQQYQLHLRRLIPLQNALSPVLFLHGAIENGRIFYSHSGKGLACYLADQGFIGYCADFAGRGLSQPQLSTGFNQSQHQVITRDIPALIEFVYQQHQQPLTVIAHSWGGVLLAASLARFPGLISKVRAKVYFGTKRVISIQSIERKIKIDWLWNRLAPWLGRKYGYIPAKQWRFGADNEPTEFLSDTINWIKGAPYADITDGFDYAAASKQTDWPPSWHFAAVKDTVLGHPADVQNFIQETGQQHGKYTLLGRAQGYLQDYDHISMLTHPSANEDHFVQLNHWLVNLAE</sequence>
<evidence type="ECO:0000313" key="4">
    <source>
        <dbReference type="EMBL" id="SNY46607.1"/>
    </source>
</evidence>
<evidence type="ECO:0000259" key="3">
    <source>
        <dbReference type="Pfam" id="PF00561"/>
    </source>
</evidence>
<dbReference type="Pfam" id="PF00561">
    <property type="entry name" value="Abhydrolase_1"/>
    <property type="match status" value="1"/>
</dbReference>
<dbReference type="RefSeq" id="WP_097110319.1">
    <property type="nucleotide sequence ID" value="NZ_OBEB01000001.1"/>
</dbReference>
<organism evidence="4 5">
    <name type="scientific">Arsukibacterium tuosuense</name>
    <dbReference type="NCBI Taxonomy" id="1323745"/>
    <lineage>
        <taxon>Bacteria</taxon>
        <taxon>Pseudomonadati</taxon>
        <taxon>Pseudomonadota</taxon>
        <taxon>Gammaproteobacteria</taxon>
        <taxon>Chromatiales</taxon>
        <taxon>Chromatiaceae</taxon>
        <taxon>Arsukibacterium</taxon>
    </lineage>
</organism>
<dbReference type="OrthoDB" id="5758827at2"/>
<dbReference type="InterPro" id="IPR029058">
    <property type="entry name" value="AB_hydrolase_fold"/>
</dbReference>
<dbReference type="AlphaFoldDB" id="A0A285IFN1"/>
<feature type="domain" description="AB hydrolase-1" evidence="3">
    <location>
        <begin position="31"/>
        <end position="136"/>
    </location>
</feature>
<evidence type="ECO:0000256" key="2">
    <source>
        <dbReference type="ARBA" id="ARBA00023098"/>
    </source>
</evidence>
<dbReference type="InterPro" id="IPR000073">
    <property type="entry name" value="AB_hydrolase_1"/>
</dbReference>
<gene>
    <name evidence="4" type="ORF">SAMN06297280_1134</name>
</gene>
<keyword evidence="1" id="KW-0442">Lipid degradation</keyword>
<evidence type="ECO:0000313" key="5">
    <source>
        <dbReference type="Proteomes" id="UP000219353"/>
    </source>
</evidence>
<keyword evidence="5" id="KW-1185">Reference proteome</keyword>
<dbReference type="Gene3D" id="3.40.50.1820">
    <property type="entry name" value="alpha/beta hydrolase"/>
    <property type="match status" value="1"/>
</dbReference>
<dbReference type="Proteomes" id="UP000219353">
    <property type="component" value="Unassembled WGS sequence"/>
</dbReference>
<dbReference type="SUPFAM" id="SSF53474">
    <property type="entry name" value="alpha/beta-Hydrolases"/>
    <property type="match status" value="1"/>
</dbReference>
<accession>A0A285IFN1</accession>
<keyword evidence="4" id="KW-0378">Hydrolase</keyword>